<gene>
    <name evidence="6" type="ORF">SAMN04488500_101313</name>
</gene>
<dbReference type="STRING" id="112901.SAMN04488500_101313"/>
<feature type="domain" description="HTH lysR-type" evidence="5">
    <location>
        <begin position="1"/>
        <end position="58"/>
    </location>
</feature>
<dbReference type="Pfam" id="PF00126">
    <property type="entry name" value="HTH_1"/>
    <property type="match status" value="1"/>
</dbReference>
<dbReference type="InterPro" id="IPR050950">
    <property type="entry name" value="HTH-type_LysR_regulators"/>
</dbReference>
<dbReference type="GO" id="GO:0003677">
    <property type="term" value="F:DNA binding"/>
    <property type="evidence" value="ECO:0007669"/>
    <property type="project" value="UniProtKB-KW"/>
</dbReference>
<dbReference type="GO" id="GO:0005829">
    <property type="term" value="C:cytosol"/>
    <property type="evidence" value="ECO:0007669"/>
    <property type="project" value="TreeGrafter"/>
</dbReference>
<evidence type="ECO:0000313" key="7">
    <source>
        <dbReference type="Proteomes" id="UP000192738"/>
    </source>
</evidence>
<dbReference type="Gene3D" id="3.40.190.10">
    <property type="entry name" value="Periplasmic binding protein-like II"/>
    <property type="match status" value="2"/>
</dbReference>
<keyword evidence="2" id="KW-0805">Transcription regulation</keyword>
<evidence type="ECO:0000259" key="5">
    <source>
        <dbReference type="PROSITE" id="PS50931"/>
    </source>
</evidence>
<dbReference type="Proteomes" id="UP000192738">
    <property type="component" value="Unassembled WGS sequence"/>
</dbReference>
<dbReference type="Pfam" id="PF03466">
    <property type="entry name" value="LysR_substrate"/>
    <property type="match status" value="1"/>
</dbReference>
<proteinExistence type="inferred from homology"/>
<reference evidence="6 7" key="1">
    <citation type="submission" date="2017-04" db="EMBL/GenBank/DDBJ databases">
        <authorList>
            <person name="Afonso C.L."/>
            <person name="Miller P.J."/>
            <person name="Scott M.A."/>
            <person name="Spackman E."/>
            <person name="Goraichik I."/>
            <person name="Dimitrov K.M."/>
            <person name="Suarez D.L."/>
            <person name="Swayne D.E."/>
        </authorList>
    </citation>
    <scope>NUCLEOTIDE SEQUENCE [LARGE SCALE GENOMIC DNA]</scope>
    <source>
        <strain evidence="6 7">DSM 5090</strain>
    </source>
</reference>
<dbReference type="InterPro" id="IPR005119">
    <property type="entry name" value="LysR_subst-bd"/>
</dbReference>
<accession>A0A1W1YFI6</accession>
<dbReference type="SUPFAM" id="SSF46785">
    <property type="entry name" value="Winged helix' DNA-binding domain"/>
    <property type="match status" value="1"/>
</dbReference>
<organism evidence="6 7">
    <name type="scientific">Sporomusa malonica</name>
    <dbReference type="NCBI Taxonomy" id="112901"/>
    <lineage>
        <taxon>Bacteria</taxon>
        <taxon>Bacillati</taxon>
        <taxon>Bacillota</taxon>
        <taxon>Negativicutes</taxon>
        <taxon>Selenomonadales</taxon>
        <taxon>Sporomusaceae</taxon>
        <taxon>Sporomusa</taxon>
    </lineage>
</organism>
<dbReference type="Gene3D" id="1.10.10.10">
    <property type="entry name" value="Winged helix-like DNA-binding domain superfamily/Winged helix DNA-binding domain"/>
    <property type="match status" value="1"/>
</dbReference>
<evidence type="ECO:0000256" key="2">
    <source>
        <dbReference type="ARBA" id="ARBA00023015"/>
    </source>
</evidence>
<evidence type="ECO:0000313" key="6">
    <source>
        <dbReference type="EMBL" id="SMC34980.1"/>
    </source>
</evidence>
<dbReference type="RefSeq" id="WP_084573824.1">
    <property type="nucleotide sequence ID" value="NZ_CP155572.1"/>
</dbReference>
<dbReference type="PANTHER" id="PTHR30419">
    <property type="entry name" value="HTH-TYPE TRANSCRIPTIONAL REGULATOR YBHD"/>
    <property type="match status" value="1"/>
</dbReference>
<dbReference type="PROSITE" id="PS50931">
    <property type="entry name" value="HTH_LYSR"/>
    <property type="match status" value="1"/>
</dbReference>
<keyword evidence="3 6" id="KW-0238">DNA-binding</keyword>
<sequence length="296" mass="33335">MSLINYEIFEAVVKHQSFLRASEILKLSPSAISHSISKLENTIGFPLFIRGKTGAHLTNSGEELLPYIRTILSDVENLNQRVAQLNGLEKGTVRIGTINSVCVSWLPDIIRSFSKLYPRIELNIFQGGYDDVVSWLHSNTVDIGFISISHADSLQVTPVYKDQLLCIVPKGFQSLHSGYITSKDMENQNIVRQREGYDTETKEFINKHGLTVTTQFHIVDDQSLIAMVESGFGISIMPELAIKHLHISNVDAYIFKPEEYRILGLASINKQLLSPAASRLQNYILKYLEDNKIINV</sequence>
<dbReference type="AlphaFoldDB" id="A0A1W1YFI6"/>
<dbReference type="InterPro" id="IPR036390">
    <property type="entry name" value="WH_DNA-bd_sf"/>
</dbReference>
<evidence type="ECO:0000256" key="1">
    <source>
        <dbReference type="ARBA" id="ARBA00009437"/>
    </source>
</evidence>
<name>A0A1W1YFI6_9FIRM</name>
<dbReference type="EMBL" id="FWXI01000001">
    <property type="protein sequence ID" value="SMC34980.1"/>
    <property type="molecule type" value="Genomic_DNA"/>
</dbReference>
<dbReference type="PANTHER" id="PTHR30419:SF28">
    <property type="entry name" value="HTH-TYPE TRANSCRIPTIONAL REGULATOR BSDA"/>
    <property type="match status" value="1"/>
</dbReference>
<keyword evidence="4" id="KW-0804">Transcription</keyword>
<keyword evidence="7" id="KW-1185">Reference proteome</keyword>
<dbReference type="InterPro" id="IPR036388">
    <property type="entry name" value="WH-like_DNA-bd_sf"/>
</dbReference>
<dbReference type="CDD" id="cd05466">
    <property type="entry name" value="PBP2_LTTR_substrate"/>
    <property type="match status" value="1"/>
</dbReference>
<comment type="similarity">
    <text evidence="1">Belongs to the LysR transcriptional regulatory family.</text>
</comment>
<dbReference type="GO" id="GO:0003700">
    <property type="term" value="F:DNA-binding transcription factor activity"/>
    <property type="evidence" value="ECO:0007669"/>
    <property type="project" value="InterPro"/>
</dbReference>
<evidence type="ECO:0000256" key="4">
    <source>
        <dbReference type="ARBA" id="ARBA00023163"/>
    </source>
</evidence>
<dbReference type="InterPro" id="IPR000847">
    <property type="entry name" value="LysR_HTH_N"/>
</dbReference>
<evidence type="ECO:0000256" key="3">
    <source>
        <dbReference type="ARBA" id="ARBA00023125"/>
    </source>
</evidence>
<dbReference type="OrthoDB" id="1677645at2"/>
<dbReference type="SUPFAM" id="SSF53850">
    <property type="entry name" value="Periplasmic binding protein-like II"/>
    <property type="match status" value="1"/>
</dbReference>
<protein>
    <submittedName>
        <fullName evidence="6">DNA-binding transcriptional regulator, LysR family</fullName>
    </submittedName>
</protein>